<gene>
    <name evidence="2" type="ORF">J2Z17_000400</name>
</gene>
<evidence type="ECO:0000313" key="2">
    <source>
        <dbReference type="EMBL" id="MBP1848983.1"/>
    </source>
</evidence>
<organism evidence="2 3">
    <name type="scientific">Rhizobium halophytocola</name>
    <dbReference type="NCBI Taxonomy" id="735519"/>
    <lineage>
        <taxon>Bacteria</taxon>
        <taxon>Pseudomonadati</taxon>
        <taxon>Pseudomonadota</taxon>
        <taxon>Alphaproteobacteria</taxon>
        <taxon>Hyphomicrobiales</taxon>
        <taxon>Rhizobiaceae</taxon>
        <taxon>Rhizobium/Agrobacterium group</taxon>
        <taxon>Rhizobium</taxon>
    </lineage>
</organism>
<dbReference type="RefSeq" id="WP_209941744.1">
    <property type="nucleotide sequence ID" value="NZ_JAGGJU010000001.1"/>
</dbReference>
<accession>A0ABS4DTF6</accession>
<feature type="signal peptide" evidence="1">
    <location>
        <begin position="1"/>
        <end position="22"/>
    </location>
</feature>
<protein>
    <recommendedName>
        <fullName evidence="4">Porin</fullName>
    </recommendedName>
</protein>
<evidence type="ECO:0008006" key="4">
    <source>
        <dbReference type="Google" id="ProtNLM"/>
    </source>
</evidence>
<name>A0ABS4DTF6_9HYPH</name>
<evidence type="ECO:0000256" key="1">
    <source>
        <dbReference type="SAM" id="SignalP"/>
    </source>
</evidence>
<dbReference type="EMBL" id="JAGGJU010000001">
    <property type="protein sequence ID" value="MBP1848983.1"/>
    <property type="molecule type" value="Genomic_DNA"/>
</dbReference>
<evidence type="ECO:0000313" key="3">
    <source>
        <dbReference type="Proteomes" id="UP000759443"/>
    </source>
</evidence>
<sequence>MRKLTRLIAMASGMVVATAAGAAETVVDYKGEQGYHSNLFDGPERLDGYVFVGEVALRGTQSFDGGTASLRLSHLERRMPRYRFADTHETVAELGLAVDATETTQWTIELRGSRSETGDLLALVSTVPLGYRNTSYRLQGGAGVTTTQFGGSTSLTAKLSGERNGKVDFKPDLLLPARLDADEALLDVMGKHVVALLGGEAGVAINYRRLFVPEDQRDLYLRYPASALRGTIAYGREVGHGITALVEFGATALAGPDVGASLHRARPYLRTEVEWQMADWLALGASYRQDYALSDVDDPIGEFVRQTQVLVRTKPAEGIGFDLALEQLRRDWIYYDYASKDRYLTATLTFDVGHERKLALEYVRRLHTEADAAEDYDDTSVVTRLSGSF</sequence>
<proteinExistence type="predicted"/>
<dbReference type="Proteomes" id="UP000759443">
    <property type="component" value="Unassembled WGS sequence"/>
</dbReference>
<feature type="chain" id="PRO_5045323761" description="Porin" evidence="1">
    <location>
        <begin position="23"/>
        <end position="389"/>
    </location>
</feature>
<comment type="caution">
    <text evidence="2">The sequence shown here is derived from an EMBL/GenBank/DDBJ whole genome shotgun (WGS) entry which is preliminary data.</text>
</comment>
<reference evidence="2 3" key="1">
    <citation type="submission" date="2021-03" db="EMBL/GenBank/DDBJ databases">
        <title>Genomic Encyclopedia of Type Strains, Phase IV (KMG-IV): sequencing the most valuable type-strain genomes for metagenomic binning, comparative biology and taxonomic classification.</title>
        <authorList>
            <person name="Goeker M."/>
        </authorList>
    </citation>
    <scope>NUCLEOTIDE SEQUENCE [LARGE SCALE GENOMIC DNA]</scope>
    <source>
        <strain evidence="2 3">DSM 21600</strain>
    </source>
</reference>
<keyword evidence="3" id="KW-1185">Reference proteome</keyword>
<keyword evidence="1" id="KW-0732">Signal</keyword>